<dbReference type="EMBL" id="FLQV01000294">
    <property type="protein sequence ID" value="SBS88662.1"/>
    <property type="molecule type" value="Genomic_DNA"/>
</dbReference>
<feature type="compositionally biased region" description="Polar residues" evidence="2">
    <location>
        <begin position="707"/>
        <end position="720"/>
    </location>
</feature>
<evidence type="ECO:0000313" key="5">
    <source>
        <dbReference type="EMBL" id="SBS82897.1"/>
    </source>
</evidence>
<dbReference type="Pfam" id="PF00350">
    <property type="entry name" value="Dynamin_N"/>
    <property type="match status" value="1"/>
</dbReference>
<feature type="region of interest" description="Disordered" evidence="2">
    <location>
        <begin position="54"/>
        <end position="134"/>
    </location>
</feature>
<dbReference type="EMBL" id="FLQU01000230">
    <property type="protein sequence ID" value="SBS82897.1"/>
    <property type="molecule type" value="Genomic_DNA"/>
</dbReference>
<feature type="transmembrane region" description="Helical" evidence="3">
    <location>
        <begin position="1149"/>
        <end position="1169"/>
    </location>
</feature>
<dbReference type="CDD" id="cd00882">
    <property type="entry name" value="Ras_like_GTPase"/>
    <property type="match status" value="1"/>
</dbReference>
<dbReference type="Proteomes" id="UP000078560">
    <property type="component" value="Unassembled WGS sequence"/>
</dbReference>
<dbReference type="InterPro" id="IPR045063">
    <property type="entry name" value="Dynamin_N"/>
</dbReference>
<keyword evidence="3" id="KW-0472">Membrane</keyword>
<feature type="transmembrane region" description="Helical" evidence="3">
    <location>
        <begin position="767"/>
        <end position="792"/>
    </location>
</feature>
<feature type="transmembrane region" description="Helical" evidence="3">
    <location>
        <begin position="1096"/>
        <end position="1115"/>
    </location>
</feature>
<dbReference type="Gene3D" id="3.40.50.300">
    <property type="entry name" value="P-loop containing nucleotide triphosphate hydrolases"/>
    <property type="match status" value="1"/>
</dbReference>
<feature type="compositionally biased region" description="Acidic residues" evidence="2">
    <location>
        <begin position="62"/>
        <end position="126"/>
    </location>
</feature>
<keyword evidence="3" id="KW-0812">Transmembrane</keyword>
<reference evidence="5" key="1">
    <citation type="submission" date="2016-05" db="EMBL/GenBank/DDBJ databases">
        <authorList>
            <person name="Lavstsen T."/>
            <person name="Jespersen J.S."/>
        </authorList>
    </citation>
    <scope>NUCLEOTIDE SEQUENCE [LARGE SCALE GENOMIC DNA]</scope>
</reference>
<protein>
    <recommendedName>
        <fullName evidence="4">Dynamin N-terminal domain-containing protein</fullName>
    </recommendedName>
</protein>
<feature type="compositionally biased region" description="Basic and acidic residues" evidence="2">
    <location>
        <begin position="721"/>
        <end position="738"/>
    </location>
</feature>
<keyword evidence="1" id="KW-0175">Coiled coil</keyword>
<name>A0A1A8VU69_PLAOA</name>
<dbReference type="SUPFAM" id="SSF52540">
    <property type="entry name" value="P-loop containing nucleoside triphosphate hydrolases"/>
    <property type="match status" value="1"/>
</dbReference>
<evidence type="ECO:0000313" key="6">
    <source>
        <dbReference type="EMBL" id="SBS88662.1"/>
    </source>
</evidence>
<evidence type="ECO:0000256" key="2">
    <source>
        <dbReference type="SAM" id="MobiDB-lite"/>
    </source>
</evidence>
<evidence type="ECO:0000313" key="8">
    <source>
        <dbReference type="Proteomes" id="UP000078560"/>
    </source>
</evidence>
<evidence type="ECO:0000256" key="1">
    <source>
        <dbReference type="SAM" id="Coils"/>
    </source>
</evidence>
<keyword evidence="3" id="KW-1133">Transmembrane helix</keyword>
<proteinExistence type="predicted"/>
<feature type="region of interest" description="Disordered" evidence="2">
    <location>
        <begin position="700"/>
        <end position="738"/>
    </location>
</feature>
<evidence type="ECO:0000313" key="7">
    <source>
        <dbReference type="Proteomes" id="UP000078546"/>
    </source>
</evidence>
<gene>
    <name evidence="6" type="ORF">POVCU1_015930</name>
    <name evidence="5" type="ORF">POVCU2_0017760</name>
</gene>
<dbReference type="InterPro" id="IPR027417">
    <property type="entry name" value="P-loop_NTPase"/>
</dbReference>
<sequence>MYAKDENDENNKINLHNYKNILHNKKKNLGLLNQDLLGKKDAKHAFGGGECIKLRADVKGEVEEEEEEEEEEEDDEEEEEEDEDFVAEVEDDDEDEDDEDYVAEGEEEEEDDEDEYDEEDYDDEEREITFNSYNNYYYETYNEEEEKKRNEIEDLIREKQKQDEKHRNGDKKNEALFEKYNKLLTNYKLRKEKNVKDYPVEGEDDSKSCCYSCKSEERENGHTKLGDAIHGERTHLRGDYHPNLEQSGAEEEGNFVADLLNRIEEIYYKESRYESLKSVNNNNNNVCINDLNLNIISDYLNVDISVFNKKTTVLLLGNTQSGKSSFINWFTEGYVQNTSSISKKNQITYVDVKQNFKFNFGRLQNGNYQLGMVNKLSDASTGAGAADDPRTNEYESMGLPQENQKVILSGENCYCLFKPFQKLKKKAQNLKKYIYGKIYYQNNLTKYMNRVNSVSFIDTSGINDVTDFEYDEVVMNLAKYVDLIFIFIDSNTFSINNRLLRIMNYMIDNQINKVTICITRIDLIRKINLYRVVFYLTQYFFRNLNVFKYNLSGTHSNSNCVNAIGELSNEEEHPDACINVKRKQKGGKGNNFFNMSIKSFQNILLIPKMVGNLVARNTANERRKKAYPGHPFNRKNNQGGADVEWEDVEGDKIQWSGGPSFSHLPGHGKKEPPGAPDEEESIFKKILTKSYNSFKEKIMSEDAENPQRGTSQIHQKGNSQHTDEHRDSNKELPFEERKLREDNTSNRLNSIFERKINYGDCLKNCSVFFFVLIYEVITTVYSLLHTSISNYLSTSNMKRVINVEKLYKLDDANKLKCRDTNSNSNNCYKILEFLTIYLPEMPTSLLKRERWKYDEGNINYNHQRRNRFSCDVQYDHTSYNYNIDRMEKNPNMSNDPARNNNYYHSKRYPQRRSIPEDVLLLGKGSNQYDGYNRGGKKVRYPDANNETYRHIDENEQCSYFPKSDYRGDKRDSTFLPQEQTRRRASYLVDHTWENSSANGYPGRVPRQESSEVACGEPCGNPFERPYGYPPRNEEARELNMIHELLFKIDEAIDLKTNQSIYMLKKDLEKIQNSCLQKIFENDEVVKRNKSLRMQNIKFYFFRYMAIFFGFFVSLLRYDLLVYFNFVKPEIFLSIFSKYFLFLSSYNKNSLFIAVNAILLGAYFFVYFRYNRRNYFKSLDKSDLNKLKIILLFTQIIFDEINQLHLRLLGRKGKGDRR</sequence>
<evidence type="ECO:0000256" key="3">
    <source>
        <dbReference type="SAM" id="Phobius"/>
    </source>
</evidence>
<organism evidence="5 8">
    <name type="scientific">Plasmodium ovale curtisi</name>
    <dbReference type="NCBI Taxonomy" id="864141"/>
    <lineage>
        <taxon>Eukaryota</taxon>
        <taxon>Sar</taxon>
        <taxon>Alveolata</taxon>
        <taxon>Apicomplexa</taxon>
        <taxon>Aconoidasida</taxon>
        <taxon>Haemosporida</taxon>
        <taxon>Plasmodiidae</taxon>
        <taxon>Plasmodium</taxon>
        <taxon>Plasmodium (Plasmodium)</taxon>
    </lineage>
</organism>
<accession>A0A1A8VU69</accession>
<evidence type="ECO:0000259" key="4">
    <source>
        <dbReference type="Pfam" id="PF00350"/>
    </source>
</evidence>
<dbReference type="Proteomes" id="UP000078546">
    <property type="component" value="Unassembled WGS sequence"/>
</dbReference>
<dbReference type="AlphaFoldDB" id="A0A1A8VU69"/>
<reference evidence="7 8" key="2">
    <citation type="submission" date="2016-05" db="EMBL/GenBank/DDBJ databases">
        <authorList>
            <person name="Naeem Raeece"/>
        </authorList>
    </citation>
    <scope>NUCLEOTIDE SEQUENCE [LARGE SCALE GENOMIC DNA]</scope>
</reference>
<feature type="coiled-coil region" evidence="1">
    <location>
        <begin position="138"/>
        <end position="165"/>
    </location>
</feature>
<feature type="domain" description="Dynamin N-terminal" evidence="4">
    <location>
        <begin position="313"/>
        <end position="518"/>
    </location>
</feature>
<feature type="region of interest" description="Disordered" evidence="2">
    <location>
        <begin position="621"/>
        <end position="678"/>
    </location>
</feature>